<reference evidence="5" key="1">
    <citation type="submission" date="2020-10" db="EMBL/GenBank/DDBJ databases">
        <authorList>
            <person name="Han B."/>
            <person name="Lu T."/>
            <person name="Zhao Q."/>
            <person name="Huang X."/>
            <person name="Zhao Y."/>
        </authorList>
    </citation>
    <scope>NUCLEOTIDE SEQUENCE</scope>
</reference>
<dbReference type="SUPFAM" id="SSF52058">
    <property type="entry name" value="L domain-like"/>
    <property type="match status" value="1"/>
</dbReference>
<name>A0A811Q2C1_9POAL</name>
<protein>
    <recommendedName>
        <fullName evidence="7">NB-ARC domain-containing protein</fullName>
    </recommendedName>
</protein>
<dbReference type="InterPro" id="IPR058922">
    <property type="entry name" value="WHD_DRP"/>
</dbReference>
<dbReference type="OrthoDB" id="634627at2759"/>
<dbReference type="EMBL" id="CAJGYO010000009">
    <property type="protein sequence ID" value="CAD6253085.1"/>
    <property type="molecule type" value="Genomic_DNA"/>
</dbReference>
<dbReference type="GO" id="GO:0042742">
    <property type="term" value="P:defense response to bacterium"/>
    <property type="evidence" value="ECO:0007669"/>
    <property type="project" value="UniProtKB-ARBA"/>
</dbReference>
<dbReference type="InterPro" id="IPR055414">
    <property type="entry name" value="LRR_R13L4/SHOC2-like"/>
</dbReference>
<evidence type="ECO:0000313" key="5">
    <source>
        <dbReference type="EMBL" id="CAD6253085.1"/>
    </source>
</evidence>
<evidence type="ECO:0000259" key="3">
    <source>
        <dbReference type="Pfam" id="PF23559"/>
    </source>
</evidence>
<evidence type="ECO:0000256" key="2">
    <source>
        <dbReference type="ARBA" id="ARBA00022821"/>
    </source>
</evidence>
<accession>A0A811Q2C1</accession>
<keyword evidence="2" id="KW-0611">Plant defense</keyword>
<dbReference type="FunFam" id="1.10.10.10:FF:000322">
    <property type="entry name" value="Probable disease resistance protein At1g63360"/>
    <property type="match status" value="1"/>
</dbReference>
<evidence type="ECO:0000313" key="6">
    <source>
        <dbReference type="Proteomes" id="UP000604825"/>
    </source>
</evidence>
<feature type="domain" description="Disease resistance protein winged helix" evidence="3">
    <location>
        <begin position="47"/>
        <end position="119"/>
    </location>
</feature>
<dbReference type="PANTHER" id="PTHR23155:SF1116">
    <property type="entry name" value="OS12G0273300 PROTEIN"/>
    <property type="match status" value="1"/>
</dbReference>
<dbReference type="PANTHER" id="PTHR23155">
    <property type="entry name" value="DISEASE RESISTANCE PROTEIN RP"/>
    <property type="match status" value="1"/>
</dbReference>
<evidence type="ECO:0008006" key="7">
    <source>
        <dbReference type="Google" id="ProtNLM"/>
    </source>
</evidence>
<dbReference type="Pfam" id="PF23598">
    <property type="entry name" value="LRR_14"/>
    <property type="match status" value="1"/>
</dbReference>
<evidence type="ECO:0000256" key="1">
    <source>
        <dbReference type="ARBA" id="ARBA00022737"/>
    </source>
</evidence>
<dbReference type="InterPro" id="IPR032675">
    <property type="entry name" value="LRR_dom_sf"/>
</dbReference>
<dbReference type="Gene3D" id="3.80.10.10">
    <property type="entry name" value="Ribonuclease Inhibitor"/>
    <property type="match status" value="1"/>
</dbReference>
<dbReference type="InterPro" id="IPR044974">
    <property type="entry name" value="Disease_R_plants"/>
</dbReference>
<sequence length="492" mass="56687">MEWYEVCNSIGTGLENSIDVENMRKILSFSYYDLPSHLRTCLLYLCVFPEDYKIEKDRLIWMWIAEGFIQCDKQGRCLFELGESYFDDLIQRSMIQPIYDVYADMIYECWVHDMVLDLICHLSSEENFVTILNHMDHGSPSHLILRLPIQDANEEHAVTSATRTLQQVRYLGLRGTNIHHVPEEIEKLRFLQTLDVRNNPICDLPSTVVQLRHLMRLFFDGFARVPKGIGNLASLQHLFYLLIEDATVYILEDLDQLTELRLLHVIFFSEWSDKLVSCLHKLQKIQHLCIDVCIAQWSIGGLDAWVAPRHLRSLDTKKSCWFSALLAWMKPSLLLDLSSVSIAVRELPNADLDILGRFPALRHLDVLVDHEDLGIFRGFVVGSGSFPCLVYFEFEGFVRPVVFQQGAMPRLRTFRTQFSVLEARKNMSSDGDVDLGLGNLPSLQEIMLWLDCKGAREEEVKGLKALLWHATKTHPNHPSLQINGHAENEDDE</sequence>
<gene>
    <name evidence="5" type="ORF">NCGR_LOCUS36724</name>
</gene>
<dbReference type="Pfam" id="PF23559">
    <property type="entry name" value="WHD_DRP"/>
    <property type="match status" value="1"/>
</dbReference>
<dbReference type="GO" id="GO:0009626">
    <property type="term" value="P:plant-type hypersensitive response"/>
    <property type="evidence" value="ECO:0007669"/>
    <property type="project" value="UniProtKB-ARBA"/>
</dbReference>
<feature type="domain" description="Disease resistance R13L4/SHOC-2-like LRR" evidence="4">
    <location>
        <begin position="153"/>
        <end position="480"/>
    </location>
</feature>
<evidence type="ECO:0000259" key="4">
    <source>
        <dbReference type="Pfam" id="PF23598"/>
    </source>
</evidence>
<dbReference type="AlphaFoldDB" id="A0A811Q2C1"/>
<keyword evidence="6" id="KW-1185">Reference proteome</keyword>
<organism evidence="5 6">
    <name type="scientific">Miscanthus lutarioriparius</name>
    <dbReference type="NCBI Taxonomy" id="422564"/>
    <lineage>
        <taxon>Eukaryota</taxon>
        <taxon>Viridiplantae</taxon>
        <taxon>Streptophyta</taxon>
        <taxon>Embryophyta</taxon>
        <taxon>Tracheophyta</taxon>
        <taxon>Spermatophyta</taxon>
        <taxon>Magnoliopsida</taxon>
        <taxon>Liliopsida</taxon>
        <taxon>Poales</taxon>
        <taxon>Poaceae</taxon>
        <taxon>PACMAD clade</taxon>
        <taxon>Panicoideae</taxon>
        <taxon>Andropogonodae</taxon>
        <taxon>Andropogoneae</taxon>
        <taxon>Saccharinae</taxon>
        <taxon>Miscanthus</taxon>
    </lineage>
</organism>
<comment type="caution">
    <text evidence="5">The sequence shown here is derived from an EMBL/GenBank/DDBJ whole genome shotgun (WGS) entry which is preliminary data.</text>
</comment>
<dbReference type="InterPro" id="IPR036388">
    <property type="entry name" value="WH-like_DNA-bd_sf"/>
</dbReference>
<dbReference type="GO" id="GO:0002758">
    <property type="term" value="P:innate immune response-activating signaling pathway"/>
    <property type="evidence" value="ECO:0007669"/>
    <property type="project" value="UniProtKB-ARBA"/>
</dbReference>
<dbReference type="Proteomes" id="UP000604825">
    <property type="component" value="Unassembled WGS sequence"/>
</dbReference>
<dbReference type="Gene3D" id="1.10.10.10">
    <property type="entry name" value="Winged helix-like DNA-binding domain superfamily/Winged helix DNA-binding domain"/>
    <property type="match status" value="1"/>
</dbReference>
<keyword evidence="1" id="KW-0677">Repeat</keyword>
<proteinExistence type="predicted"/>